<dbReference type="Pfam" id="PF00078">
    <property type="entry name" value="RVT_1"/>
    <property type="match status" value="1"/>
</dbReference>
<evidence type="ECO:0000256" key="3">
    <source>
        <dbReference type="ARBA" id="ARBA00022918"/>
    </source>
</evidence>
<accession>A0AAU9VDB0</accession>
<dbReference type="Pfam" id="PF18701">
    <property type="entry name" value="DUF5641"/>
    <property type="match status" value="1"/>
</dbReference>
<keyword evidence="8" id="KW-1185">Reference proteome</keyword>
<dbReference type="InterPro" id="IPR000477">
    <property type="entry name" value="RT_dom"/>
</dbReference>
<gene>
    <name evidence="7" type="ORF">EEDITHA_LOCUS21822</name>
</gene>
<evidence type="ECO:0000259" key="6">
    <source>
        <dbReference type="Pfam" id="PF18701"/>
    </source>
</evidence>
<dbReference type="Pfam" id="PF03564">
    <property type="entry name" value="DUF1759"/>
    <property type="match status" value="1"/>
</dbReference>
<reference evidence="7" key="1">
    <citation type="submission" date="2022-03" db="EMBL/GenBank/DDBJ databases">
        <authorList>
            <person name="Tunstrom K."/>
        </authorList>
    </citation>
    <scope>NUCLEOTIDE SEQUENCE</scope>
</reference>
<dbReference type="PROSITE" id="PS00141">
    <property type="entry name" value="ASP_PROTEASE"/>
    <property type="match status" value="1"/>
</dbReference>
<feature type="domain" description="Integrase zinc-binding" evidence="5">
    <location>
        <begin position="1203"/>
        <end position="1253"/>
    </location>
</feature>
<dbReference type="InterPro" id="IPR001969">
    <property type="entry name" value="Aspartic_peptidase_AS"/>
</dbReference>
<dbReference type="InterPro" id="IPR041588">
    <property type="entry name" value="Integrase_H2C2"/>
</dbReference>
<dbReference type="GO" id="GO:0004190">
    <property type="term" value="F:aspartic-type endopeptidase activity"/>
    <property type="evidence" value="ECO:0007669"/>
    <property type="project" value="InterPro"/>
</dbReference>
<name>A0AAU9VDB0_EUPED</name>
<dbReference type="InterPro" id="IPR043502">
    <property type="entry name" value="DNA/RNA_pol_sf"/>
</dbReference>
<dbReference type="InterPro" id="IPR012337">
    <property type="entry name" value="RNaseH-like_sf"/>
</dbReference>
<dbReference type="GO" id="GO:0006508">
    <property type="term" value="P:proteolysis"/>
    <property type="evidence" value="ECO:0007669"/>
    <property type="project" value="InterPro"/>
</dbReference>
<dbReference type="InterPro" id="IPR008042">
    <property type="entry name" value="Retrotrans_Pao"/>
</dbReference>
<keyword evidence="3" id="KW-0695">RNA-directed DNA polymerase</keyword>
<dbReference type="InterPro" id="IPR043128">
    <property type="entry name" value="Rev_trsase/Diguanyl_cyclase"/>
</dbReference>
<dbReference type="InterPro" id="IPR036397">
    <property type="entry name" value="RNaseH_sf"/>
</dbReference>
<dbReference type="GO" id="GO:0042575">
    <property type="term" value="C:DNA polymerase complex"/>
    <property type="evidence" value="ECO:0007669"/>
    <property type="project" value="UniProtKB-ARBA"/>
</dbReference>
<protein>
    <submittedName>
        <fullName evidence="7">Uncharacterized protein</fullName>
    </submittedName>
</protein>
<proteinExistence type="predicted"/>
<evidence type="ECO:0000313" key="8">
    <source>
        <dbReference type="Proteomes" id="UP001153954"/>
    </source>
</evidence>
<dbReference type="Gene3D" id="2.40.70.10">
    <property type="entry name" value="Acid Proteases"/>
    <property type="match status" value="1"/>
</dbReference>
<keyword evidence="2" id="KW-0548">Nucleotidyltransferase</keyword>
<dbReference type="Gene3D" id="3.30.70.270">
    <property type="match status" value="1"/>
</dbReference>
<dbReference type="InterPro" id="IPR040676">
    <property type="entry name" value="DUF5641"/>
</dbReference>
<organism evidence="7 8">
    <name type="scientific">Euphydryas editha</name>
    <name type="common">Edith's checkerspot</name>
    <dbReference type="NCBI Taxonomy" id="104508"/>
    <lineage>
        <taxon>Eukaryota</taxon>
        <taxon>Metazoa</taxon>
        <taxon>Ecdysozoa</taxon>
        <taxon>Arthropoda</taxon>
        <taxon>Hexapoda</taxon>
        <taxon>Insecta</taxon>
        <taxon>Pterygota</taxon>
        <taxon>Neoptera</taxon>
        <taxon>Endopterygota</taxon>
        <taxon>Lepidoptera</taxon>
        <taxon>Glossata</taxon>
        <taxon>Ditrysia</taxon>
        <taxon>Papilionoidea</taxon>
        <taxon>Nymphalidae</taxon>
        <taxon>Nymphalinae</taxon>
        <taxon>Euphydryas</taxon>
    </lineage>
</organism>
<comment type="caution">
    <text evidence="7">The sequence shown here is derived from an EMBL/GenBank/DDBJ whole genome shotgun (WGS) entry which is preliminary data.</text>
</comment>
<dbReference type="EMBL" id="CAKOGL010000030">
    <property type="protein sequence ID" value="CAH2107830.1"/>
    <property type="molecule type" value="Genomic_DNA"/>
</dbReference>
<dbReference type="Gene3D" id="3.30.420.10">
    <property type="entry name" value="Ribonuclease H-like superfamily/Ribonuclease H"/>
    <property type="match status" value="1"/>
</dbReference>
<evidence type="ECO:0000256" key="2">
    <source>
        <dbReference type="ARBA" id="ARBA00022695"/>
    </source>
</evidence>
<dbReference type="InterPro" id="IPR005312">
    <property type="entry name" value="DUF1759"/>
</dbReference>
<dbReference type="GO" id="GO:0003676">
    <property type="term" value="F:nucleic acid binding"/>
    <property type="evidence" value="ECO:0007669"/>
    <property type="project" value="InterPro"/>
</dbReference>
<feature type="domain" description="DUF5641" evidence="6">
    <location>
        <begin position="1411"/>
        <end position="1499"/>
    </location>
</feature>
<dbReference type="SUPFAM" id="SSF56672">
    <property type="entry name" value="DNA/RNA polymerases"/>
    <property type="match status" value="1"/>
</dbReference>
<dbReference type="Gene3D" id="3.10.10.10">
    <property type="entry name" value="HIV Type 1 Reverse Transcriptase, subunit A, domain 1"/>
    <property type="match status" value="1"/>
</dbReference>
<dbReference type="PANTHER" id="PTHR47331:SF5">
    <property type="entry name" value="RIBONUCLEASE H"/>
    <property type="match status" value="1"/>
</dbReference>
<sequence>MKNSGSEGGESKKSHKLPTLELTKFDGNIKNWLGFWGSFKKIHENVDIDNVDKLQYLIQAMQAGTDVKSFVNSFPLTSSSYELCIKDLKSRYAKEDLLIQVYVRELLSLILNKKEFNQLSDLVDQLNGQLRALEVLGVTKDKYAAFLLPMVESALPSDTLIIWERTRTEKTSEDPLNSLLLFLKREIESEQRITMAKKTFNNQQETNVRAEPTATCLMINEKPKGKISSCIWCGKNHVSMECFKLSSITITDRREILKKKKACTLCLKPGHHAKVCRLYIKCYVCGQKHSPVLCTAATEHKSVKETTLQNLSQDMKTVQQTLLQTVAVKIYNGNRSTIVRALFDSGSQRSYIKTEVAEELGLSAARTEEISHSLFGGLSVSFKKYNVYDFKIGSLDSEVKLKMSALEQSIICKNVPKVDESHDLVKKLIDKHGIYLTDRDCISNDIGLLIGADVSGLLLTESFVQLENGLTAIKTKLGWTLQGKTCLVGNNIVTSLFCLQNINDFWDLEILGINDPTQVQSKQQKEEEVMTSFEENIQVNTEGRYEVHLPWKTGHEDIQANEQLAIRRLESTTKKLTASGKYDDYNNVLGEWERSGIIEEVPVEEKNKEGVHYLPHRAVTKESSLTTKLRPVFDASAKDSNGMSLNSCLNKGINFLDKIPNLLTGFRKGYIGITADIAKAFLQISVTTQDRDYLRFVWWKDNTCEEIKVYRHCRVVFGLTASPFLLSATILHHLNQVREQKDTADILARSFYVDNLLTSLDSIEQTQKFIQDAKMIMNEGKFDLRQWVTSPLKINETQNTVISILGLQWDTDTDELYCNINSLPLFSDIGKVTKRNLLSLTQKIFDPIGFTCPVMLVPKLILQRIWNMKMTWDEQLPEDILSQFKDWYDNVTYLNNCRLPRRLSADLLPECRASLHMFCDASKDGYAACVFLRTEKEGNVSVRLISARSRICPPEKITIPRLELLSALIGSRLLKEARENLNLNCDEFCWSDSGVALCWIKRELPWNTFVGNRVKEIRQNSNVNNWHHIPGTENWADLASRGCNARHLFEARWWEGPSWLLQRPDMWPRSALVVDEKTANKELKKAVCQVNVCCNDSIIDQLSNYFSKYTKIVRMTAWIFRFSHNARHKNKRKGELTFEECDEAEKKLIRIIQQKHKEQIEKQSGKSRQIYSDTDMIMRVKTKLLFTDFPECTKSPMIVSAKNVIIRRMVEQLLHTGANTMITDLRKRFWILGIRLLVKSVIDKCIVCRRHRSQPTTAPAAPLPLDRVQLTAPFQVTGVDLAGPLYLQGGTKNLLRDIDWDEVQRQSTIQRIKWKLNVPTAAWWGGFFERLIKVMKNLLRRVLGTSSVSYDEMQTLLCDCEAVINDRPLTYVEDDKANALEPLRPSCFLQTLPQTDVTDLDQIDSRNLNKRLRYLQKLRSDFRQRFKNEYLTTLVQRGKEKNSTLKVGDIVLIETEDKRIKWPLGLVVETITGNDGVNRTAKIRTSAGYKTRPFQRLYRLEISSSEVEGESDDKSNYENDIGKKFRIVINPSSTSTNMSRAEVQESACKKETTDKKISRTGRIIKMPSKYNI</sequence>
<dbReference type="Proteomes" id="UP001153954">
    <property type="component" value="Unassembled WGS sequence"/>
</dbReference>
<evidence type="ECO:0000256" key="1">
    <source>
        <dbReference type="ARBA" id="ARBA00022679"/>
    </source>
</evidence>
<keyword evidence="1" id="KW-0808">Transferase</keyword>
<dbReference type="Pfam" id="PF05380">
    <property type="entry name" value="Peptidase_A17"/>
    <property type="match status" value="1"/>
</dbReference>
<dbReference type="GO" id="GO:0003964">
    <property type="term" value="F:RNA-directed DNA polymerase activity"/>
    <property type="evidence" value="ECO:0007669"/>
    <property type="project" value="UniProtKB-KW"/>
</dbReference>
<evidence type="ECO:0000313" key="7">
    <source>
        <dbReference type="EMBL" id="CAH2107830.1"/>
    </source>
</evidence>
<dbReference type="Pfam" id="PF17921">
    <property type="entry name" value="Integrase_H2C2"/>
    <property type="match status" value="1"/>
</dbReference>
<feature type="domain" description="Reverse transcriptase" evidence="4">
    <location>
        <begin position="667"/>
        <end position="783"/>
    </location>
</feature>
<dbReference type="InterPro" id="IPR021109">
    <property type="entry name" value="Peptidase_aspartic_dom_sf"/>
</dbReference>
<dbReference type="PANTHER" id="PTHR47331">
    <property type="entry name" value="PHD-TYPE DOMAIN-CONTAINING PROTEIN"/>
    <property type="match status" value="1"/>
</dbReference>
<evidence type="ECO:0000259" key="4">
    <source>
        <dbReference type="Pfam" id="PF00078"/>
    </source>
</evidence>
<dbReference type="SUPFAM" id="SSF53098">
    <property type="entry name" value="Ribonuclease H-like"/>
    <property type="match status" value="1"/>
</dbReference>
<evidence type="ECO:0000259" key="5">
    <source>
        <dbReference type="Pfam" id="PF17921"/>
    </source>
</evidence>